<dbReference type="Gene3D" id="3.40.50.620">
    <property type="entry name" value="HUPs"/>
    <property type="match status" value="1"/>
</dbReference>
<reference evidence="3" key="1">
    <citation type="submission" date="2012-02" db="EMBL/GenBank/DDBJ databases">
        <title>The complete genome of Echinicola vietnamensis DSM 17526.</title>
        <authorList>
            <person name="Lucas S."/>
            <person name="Copeland A."/>
            <person name="Lapidus A."/>
            <person name="Glavina del Rio T."/>
            <person name="Dalin E."/>
            <person name="Tice H."/>
            <person name="Bruce D."/>
            <person name="Goodwin L."/>
            <person name="Pitluck S."/>
            <person name="Peters L."/>
            <person name="Ovchinnikova G."/>
            <person name="Teshima H."/>
            <person name="Kyrpides N."/>
            <person name="Mavromatis K."/>
            <person name="Ivanova N."/>
            <person name="Brettin T."/>
            <person name="Detter J.C."/>
            <person name="Han C."/>
            <person name="Larimer F."/>
            <person name="Land M."/>
            <person name="Hauser L."/>
            <person name="Markowitz V."/>
            <person name="Cheng J.-F."/>
            <person name="Hugenholtz P."/>
            <person name="Woyke T."/>
            <person name="Wu D."/>
            <person name="Brambilla E."/>
            <person name="Klenk H.-P."/>
            <person name="Eisen J.A."/>
        </authorList>
    </citation>
    <scope>NUCLEOTIDE SEQUENCE [LARGE SCALE GENOMIC DNA]</scope>
    <source>
        <strain evidence="3">DSM 17526 / LMG 23754 / KMM 6221</strain>
    </source>
</reference>
<proteinExistence type="predicted"/>
<name>L0G569_ECHVK</name>
<evidence type="ECO:0000259" key="1">
    <source>
        <dbReference type="Pfam" id="PF01902"/>
    </source>
</evidence>
<evidence type="ECO:0000313" key="3">
    <source>
        <dbReference type="Proteomes" id="UP000010796"/>
    </source>
</evidence>
<protein>
    <submittedName>
        <fullName evidence="2">PP-loop superfamily ATP-utilizing enzyme</fullName>
    </submittedName>
</protein>
<sequence>MIKSVFNWSGGKDSALALHHVLKDDSITVDSLLTTINGHHQRISMHGVRRELLHAQAKSIGIPLDELLLPEMPSMDTYNLLMGEKMDAFKRAGITESIFGDIFLEDLKQYREEKLAQKGLKARFPLWKRDTSELIREFLDLGFKTVVVCIKDTVVPEEFLGRVIDLDFIKDLPSAIDPCGENGEFHTFVFDGPIFTSAIPFTFGEKVLRRYEAPKDQKDSCYSDTQEQPKAVGFHFQDLKLDQ</sequence>
<dbReference type="InterPro" id="IPR002761">
    <property type="entry name" value="Diphthami_syn_dom"/>
</dbReference>
<evidence type="ECO:0000313" key="2">
    <source>
        <dbReference type="EMBL" id="AGA79970.1"/>
    </source>
</evidence>
<dbReference type="CDD" id="cd01994">
    <property type="entry name" value="AANH_PF0828-like"/>
    <property type="match status" value="1"/>
</dbReference>
<dbReference type="STRING" id="926556.Echvi_3758"/>
<dbReference type="KEGG" id="evi:Echvi_3758"/>
<dbReference type="OrthoDB" id="3572539at2"/>
<dbReference type="RefSeq" id="WP_015267512.1">
    <property type="nucleotide sequence ID" value="NC_019904.1"/>
</dbReference>
<dbReference type="Pfam" id="PF01902">
    <property type="entry name" value="Diphthami_syn_2"/>
    <property type="match status" value="1"/>
</dbReference>
<dbReference type="InterPro" id="IPR014729">
    <property type="entry name" value="Rossmann-like_a/b/a_fold"/>
</dbReference>
<feature type="domain" description="Diphthamide synthase" evidence="1">
    <location>
        <begin position="3"/>
        <end position="199"/>
    </location>
</feature>
<dbReference type="HOGENOM" id="CLU_010289_1_1_10"/>
<accession>L0G569</accession>
<gene>
    <name evidence="2" type="ordered locus">Echvi_3758</name>
</gene>
<dbReference type="eggNOG" id="COG2102">
    <property type="taxonomic scope" value="Bacteria"/>
</dbReference>
<dbReference type="PATRIC" id="fig|926556.3.peg.3954"/>
<dbReference type="Proteomes" id="UP000010796">
    <property type="component" value="Chromosome"/>
</dbReference>
<organism evidence="2 3">
    <name type="scientific">Echinicola vietnamensis (strain DSM 17526 / LMG 23754 / KMM 6221)</name>
    <dbReference type="NCBI Taxonomy" id="926556"/>
    <lineage>
        <taxon>Bacteria</taxon>
        <taxon>Pseudomonadati</taxon>
        <taxon>Bacteroidota</taxon>
        <taxon>Cytophagia</taxon>
        <taxon>Cytophagales</taxon>
        <taxon>Cyclobacteriaceae</taxon>
        <taxon>Echinicola</taxon>
    </lineage>
</organism>
<dbReference type="NCBIfam" id="TIGR00290">
    <property type="entry name" value="MJ0570_dom"/>
    <property type="match status" value="1"/>
</dbReference>
<dbReference type="SUPFAM" id="SSF52402">
    <property type="entry name" value="Adenine nucleotide alpha hydrolases-like"/>
    <property type="match status" value="1"/>
</dbReference>
<keyword evidence="3" id="KW-1185">Reference proteome</keyword>
<dbReference type="EMBL" id="CP003346">
    <property type="protein sequence ID" value="AGA79970.1"/>
    <property type="molecule type" value="Genomic_DNA"/>
</dbReference>
<dbReference type="Gene3D" id="3.90.1490.10">
    <property type="entry name" value="putative n-type atp pyrophosphatase, domain 2"/>
    <property type="match status" value="1"/>
</dbReference>
<dbReference type="AlphaFoldDB" id="L0G569"/>
<dbReference type="PIRSF" id="PIRSF039123">
    <property type="entry name" value="Diphthamide_synthase"/>
    <property type="match status" value="1"/>
</dbReference>
<dbReference type="InterPro" id="IPR030662">
    <property type="entry name" value="DPH6/MJ0570"/>
</dbReference>